<evidence type="ECO:0000256" key="3">
    <source>
        <dbReference type="ARBA" id="ARBA00023015"/>
    </source>
</evidence>
<evidence type="ECO:0000256" key="6">
    <source>
        <dbReference type="PROSITE-ProRule" id="PRU00169"/>
    </source>
</evidence>
<accession>A0A4R2HMK6</accession>
<dbReference type="SUPFAM" id="SSF52172">
    <property type="entry name" value="CheY-like"/>
    <property type="match status" value="1"/>
</dbReference>
<dbReference type="SMART" id="SM00862">
    <property type="entry name" value="Trans_reg_C"/>
    <property type="match status" value="1"/>
</dbReference>
<evidence type="ECO:0000256" key="4">
    <source>
        <dbReference type="ARBA" id="ARBA00023125"/>
    </source>
</evidence>
<dbReference type="InterPro" id="IPR001789">
    <property type="entry name" value="Sig_transdc_resp-reg_receiver"/>
</dbReference>
<reference evidence="10" key="1">
    <citation type="journal article" date="2014" name="Int. J. Syst. Evol. Microbiol.">
        <title>Complete genome of a new Firmicutes species belonging to the dominant human colonic microbiota ('Ruminococcus bicirculans') reveals two chromosomes and a selective capacity to utilize plant glucans.</title>
        <authorList>
            <consortium name="NISC Comparative Sequencing Program"/>
            <person name="Wegmann U."/>
            <person name="Louis P."/>
            <person name="Goesmann A."/>
            <person name="Henrissat B."/>
            <person name="Duncan S.H."/>
            <person name="Flint H.J."/>
        </authorList>
    </citation>
    <scope>NUCLEOTIDE SEQUENCE</scope>
    <source>
        <strain evidence="10">CGMCC 1.15644</strain>
    </source>
</reference>
<keyword evidence="1 6" id="KW-0597">Phosphoprotein</keyword>
<evidence type="ECO:0000256" key="2">
    <source>
        <dbReference type="ARBA" id="ARBA00023012"/>
    </source>
</evidence>
<feature type="domain" description="Response regulatory" evidence="8">
    <location>
        <begin position="2"/>
        <end position="116"/>
    </location>
</feature>
<dbReference type="PANTHER" id="PTHR48111:SF22">
    <property type="entry name" value="REGULATOR OF RPOS"/>
    <property type="match status" value="1"/>
</dbReference>
<evidence type="ECO:0000313" key="10">
    <source>
        <dbReference type="EMBL" id="GGE41644.1"/>
    </source>
</evidence>
<evidence type="ECO:0000313" key="12">
    <source>
        <dbReference type="Proteomes" id="UP000295684"/>
    </source>
</evidence>
<evidence type="ECO:0000259" key="8">
    <source>
        <dbReference type="PROSITE" id="PS50110"/>
    </source>
</evidence>
<dbReference type="Pfam" id="PF00486">
    <property type="entry name" value="Trans_reg_C"/>
    <property type="match status" value="1"/>
</dbReference>
<dbReference type="Gene3D" id="1.10.10.10">
    <property type="entry name" value="Winged helix-like DNA-binding domain superfamily/Winged helix DNA-binding domain"/>
    <property type="match status" value="1"/>
</dbReference>
<comment type="caution">
    <text evidence="11">The sequence shown here is derived from an EMBL/GenBank/DDBJ whole genome shotgun (WGS) entry which is preliminary data.</text>
</comment>
<sequence length="227" mass="25837">MKILLIEDEIKLAGYIRMALEQAGYVVDHESDGTIGLQTAMVNQYDLILLDLMLPSQNGFDILSNLRSFDNYVPVIIISALGTTEQVIKGLDAGANDYLKKPFEMEELLARVRVLQRQHTPKSLSKLKVEDLEIDLLSRVVKRGEKTIALSNREFLLLEMLMINPDKIITKAQILDKVWNMSFDPGSNVIEVHLYQVRKKINDGFEHQHIQTVINRGYILKTSKSAE</sequence>
<gene>
    <name evidence="10" type="primary">cusR</name>
    <name evidence="11" type="ORF">EV200_101631</name>
    <name evidence="10" type="ORF">GCM10011413_04340</name>
</gene>
<dbReference type="EMBL" id="BMJO01000001">
    <property type="protein sequence ID" value="GGE41644.1"/>
    <property type="molecule type" value="Genomic_DNA"/>
</dbReference>
<dbReference type="AlphaFoldDB" id="A0A4R2HMK6"/>
<dbReference type="EMBL" id="SLWO01000001">
    <property type="protein sequence ID" value="TCO31183.1"/>
    <property type="molecule type" value="Genomic_DNA"/>
</dbReference>
<feature type="DNA-binding region" description="OmpR/PhoB-type" evidence="7">
    <location>
        <begin position="124"/>
        <end position="222"/>
    </location>
</feature>
<keyword evidence="5" id="KW-0804">Transcription</keyword>
<dbReference type="PROSITE" id="PS50110">
    <property type="entry name" value="RESPONSE_REGULATORY"/>
    <property type="match status" value="1"/>
</dbReference>
<reference evidence="13" key="2">
    <citation type="journal article" date="2019" name="Int. J. Syst. Evol. Microbiol.">
        <title>The Global Catalogue of Microorganisms (GCM) 10K type strain sequencing project: providing services to taxonomists for standard genome sequencing and annotation.</title>
        <authorList>
            <consortium name="The Broad Institute Genomics Platform"/>
            <consortium name="The Broad Institute Genome Sequencing Center for Infectious Disease"/>
            <person name="Wu L."/>
            <person name="Ma J."/>
        </authorList>
    </citation>
    <scope>NUCLEOTIDE SEQUENCE [LARGE SCALE GENOMIC DNA]</scope>
    <source>
        <strain evidence="13">CGMCC 1.15644</strain>
    </source>
</reference>
<evidence type="ECO:0000256" key="7">
    <source>
        <dbReference type="PROSITE-ProRule" id="PRU01091"/>
    </source>
</evidence>
<dbReference type="GO" id="GO:0006355">
    <property type="term" value="P:regulation of DNA-templated transcription"/>
    <property type="evidence" value="ECO:0007669"/>
    <property type="project" value="InterPro"/>
</dbReference>
<dbReference type="Pfam" id="PF00072">
    <property type="entry name" value="Response_reg"/>
    <property type="match status" value="1"/>
</dbReference>
<name>A0A4R2HMK6_9SPHI</name>
<dbReference type="FunFam" id="1.10.10.10:FF:000005">
    <property type="entry name" value="Two-component system response regulator"/>
    <property type="match status" value="1"/>
</dbReference>
<dbReference type="GO" id="GO:0000976">
    <property type="term" value="F:transcription cis-regulatory region binding"/>
    <property type="evidence" value="ECO:0007669"/>
    <property type="project" value="TreeGrafter"/>
</dbReference>
<dbReference type="OrthoDB" id="5343479at2"/>
<dbReference type="InterPro" id="IPR001867">
    <property type="entry name" value="OmpR/PhoB-type_DNA-bd"/>
</dbReference>
<organism evidence="11 12">
    <name type="scientific">Pedobacter psychrotolerans</name>
    <dbReference type="NCBI Taxonomy" id="1843235"/>
    <lineage>
        <taxon>Bacteria</taxon>
        <taxon>Pseudomonadati</taxon>
        <taxon>Bacteroidota</taxon>
        <taxon>Sphingobacteriia</taxon>
        <taxon>Sphingobacteriales</taxon>
        <taxon>Sphingobacteriaceae</taxon>
        <taxon>Pedobacter</taxon>
    </lineage>
</organism>
<evidence type="ECO:0000259" key="9">
    <source>
        <dbReference type="PROSITE" id="PS51755"/>
    </source>
</evidence>
<evidence type="ECO:0000313" key="13">
    <source>
        <dbReference type="Proteomes" id="UP000622648"/>
    </source>
</evidence>
<dbReference type="CDD" id="cd00383">
    <property type="entry name" value="trans_reg_C"/>
    <property type="match status" value="1"/>
</dbReference>
<dbReference type="GO" id="GO:0000156">
    <property type="term" value="F:phosphorelay response regulator activity"/>
    <property type="evidence" value="ECO:0007669"/>
    <property type="project" value="TreeGrafter"/>
</dbReference>
<feature type="modified residue" description="4-aspartylphosphate" evidence="6">
    <location>
        <position position="51"/>
    </location>
</feature>
<dbReference type="SMART" id="SM00448">
    <property type="entry name" value="REC"/>
    <property type="match status" value="1"/>
</dbReference>
<keyword evidence="13" id="KW-1185">Reference proteome</keyword>
<dbReference type="Proteomes" id="UP000622648">
    <property type="component" value="Unassembled WGS sequence"/>
</dbReference>
<keyword evidence="3" id="KW-0805">Transcription regulation</keyword>
<evidence type="ECO:0000256" key="5">
    <source>
        <dbReference type="ARBA" id="ARBA00023163"/>
    </source>
</evidence>
<dbReference type="PROSITE" id="PS51755">
    <property type="entry name" value="OMPR_PHOB"/>
    <property type="match status" value="1"/>
</dbReference>
<reference evidence="10" key="4">
    <citation type="submission" date="2024-05" db="EMBL/GenBank/DDBJ databases">
        <authorList>
            <person name="Sun Q."/>
            <person name="Zhou Y."/>
        </authorList>
    </citation>
    <scope>NUCLEOTIDE SEQUENCE</scope>
    <source>
        <strain evidence="10">CGMCC 1.15644</strain>
    </source>
</reference>
<dbReference type="Gene3D" id="6.10.250.690">
    <property type="match status" value="1"/>
</dbReference>
<proteinExistence type="predicted"/>
<dbReference type="GO" id="GO:0032993">
    <property type="term" value="C:protein-DNA complex"/>
    <property type="evidence" value="ECO:0007669"/>
    <property type="project" value="TreeGrafter"/>
</dbReference>
<keyword evidence="2" id="KW-0902">Two-component regulatory system</keyword>
<dbReference type="Proteomes" id="UP000295684">
    <property type="component" value="Unassembled WGS sequence"/>
</dbReference>
<feature type="domain" description="OmpR/PhoB-type" evidence="9">
    <location>
        <begin position="124"/>
        <end position="222"/>
    </location>
</feature>
<dbReference type="InterPro" id="IPR011006">
    <property type="entry name" value="CheY-like_superfamily"/>
</dbReference>
<keyword evidence="4 7" id="KW-0238">DNA-binding</keyword>
<dbReference type="InterPro" id="IPR036388">
    <property type="entry name" value="WH-like_DNA-bd_sf"/>
</dbReference>
<dbReference type="PANTHER" id="PTHR48111">
    <property type="entry name" value="REGULATOR OF RPOS"/>
    <property type="match status" value="1"/>
</dbReference>
<evidence type="ECO:0000256" key="1">
    <source>
        <dbReference type="ARBA" id="ARBA00022553"/>
    </source>
</evidence>
<reference evidence="11 12" key="3">
    <citation type="submission" date="2019-03" db="EMBL/GenBank/DDBJ databases">
        <title>Genomic Encyclopedia of Type Strains, Phase IV (KMG-IV): sequencing the most valuable type-strain genomes for metagenomic binning, comparative biology and taxonomic classification.</title>
        <authorList>
            <person name="Goeker M."/>
        </authorList>
    </citation>
    <scope>NUCLEOTIDE SEQUENCE [LARGE SCALE GENOMIC DNA]</scope>
    <source>
        <strain evidence="11 12">DSM 103236</strain>
    </source>
</reference>
<protein>
    <submittedName>
        <fullName evidence="10">DNA-binding response regulator</fullName>
    </submittedName>
    <submittedName>
        <fullName evidence="11">Two-component system copper resistance phosphate regulon response regulator CusR</fullName>
    </submittedName>
</protein>
<dbReference type="GO" id="GO:0005829">
    <property type="term" value="C:cytosol"/>
    <property type="evidence" value="ECO:0007669"/>
    <property type="project" value="TreeGrafter"/>
</dbReference>
<dbReference type="RefSeq" id="WP_132529321.1">
    <property type="nucleotide sequence ID" value="NZ_BMJO01000001.1"/>
</dbReference>
<dbReference type="InterPro" id="IPR039420">
    <property type="entry name" value="WalR-like"/>
</dbReference>
<evidence type="ECO:0000313" key="11">
    <source>
        <dbReference type="EMBL" id="TCO31183.1"/>
    </source>
</evidence>
<dbReference type="Gene3D" id="3.40.50.2300">
    <property type="match status" value="1"/>
</dbReference>